<dbReference type="InterPro" id="IPR013199">
    <property type="entry name" value="HTH_Mga_DNA-bd_dom"/>
</dbReference>
<proteinExistence type="predicted"/>
<dbReference type="PANTHER" id="PTHR30185:SF12">
    <property type="entry name" value="TRANSCRIPTIONAL REGULATOR MANR"/>
    <property type="match status" value="1"/>
</dbReference>
<dbReference type="OrthoDB" id="9776005at2"/>
<protein>
    <submittedName>
        <fullName evidence="3">Transcriptional antiterminator</fullName>
    </submittedName>
</protein>
<dbReference type="Gene3D" id="1.10.10.10">
    <property type="entry name" value="Winged helix-like DNA-binding domain superfamily/Winged helix DNA-binding domain"/>
    <property type="match status" value="1"/>
</dbReference>
<evidence type="ECO:0000259" key="2">
    <source>
        <dbReference type="Pfam" id="PF08280"/>
    </source>
</evidence>
<feature type="domain" description="M protein trans-acting positive regulator (MGA) HTH" evidence="2">
    <location>
        <begin position="92"/>
        <end position="138"/>
    </location>
</feature>
<dbReference type="GeneID" id="78288406"/>
<dbReference type="RefSeq" id="WP_092353880.1">
    <property type="nucleotide sequence ID" value="NZ_FOIN01000015.1"/>
</dbReference>
<gene>
    <name evidence="3" type="ORF">SAMN04489758_1153</name>
</gene>
<dbReference type="PANTHER" id="PTHR30185">
    <property type="entry name" value="CRYPTIC BETA-GLUCOSIDE BGL OPERON ANTITERMINATOR"/>
    <property type="match status" value="1"/>
</dbReference>
<feature type="transmembrane region" description="Helical" evidence="1">
    <location>
        <begin position="219"/>
        <end position="235"/>
    </location>
</feature>
<keyword evidence="4" id="KW-1185">Reference proteome</keyword>
<accession>A0A1I0EYS0</accession>
<dbReference type="Proteomes" id="UP000198558">
    <property type="component" value="Unassembled WGS sequence"/>
</dbReference>
<organism evidence="3 4">
    <name type="scientific">Thomasclavelia cocleata</name>
    <dbReference type="NCBI Taxonomy" id="69824"/>
    <lineage>
        <taxon>Bacteria</taxon>
        <taxon>Bacillati</taxon>
        <taxon>Bacillota</taxon>
        <taxon>Erysipelotrichia</taxon>
        <taxon>Erysipelotrichales</taxon>
        <taxon>Coprobacillaceae</taxon>
        <taxon>Thomasclavelia</taxon>
    </lineage>
</organism>
<name>A0A1I0EYS0_9FIRM</name>
<dbReference type="InterPro" id="IPR036388">
    <property type="entry name" value="WH-like_DNA-bd_sf"/>
</dbReference>
<keyword evidence="1" id="KW-0472">Membrane</keyword>
<evidence type="ECO:0000256" key="1">
    <source>
        <dbReference type="SAM" id="Phobius"/>
    </source>
</evidence>
<keyword evidence="1" id="KW-1133">Transmembrane helix</keyword>
<sequence>MEKEVTSRMNQIIELIIFSNCKTLKEIADTMGISLRQVRYDISRINEVLGTNQVVPTIETDNKGTIVINDEKRIRDLNKIQEKKFKCIKEQRLILLFNIIAFNIKSLNLNKLSKQLNVTRVTVKNDLNEIREVLKQYNINLIYVNNFYLVGDEENIFEFRLDALKKLEYSLYKDKFEKIEYLVQDYIQEVFSKIKLRNVMPIISEFAKKNNVLIKDSEFYWLSSTILLMLWYIFINHEIPNLKYFNVNILELDYEEIFTSLEKFMSIELRSRDRAKIKAVISAICNHDNIEVTNFNHHAVEYIYKLIIELPKEYREIFINDGTLLKGLYCHLERCYKKMEVSLEFEVIEDYRINLDPQLEETIDTFCIKNKQFIDLSRKSDKELLKLHFANSLYQHKRKEKKKVLLVSGASKIAKKHLNMVLESLFEIQIIAVISKYDVPFYEDWNSLDVVLFTESIPEYFNKGVQAAKINMILDNEDFLTLNKMNISPKEHSLDLHELYLKLDFLSNKDQLTVIKLINNYLQKQVVVTYNRLEHIVDYNVRIVSELDFGHNYIQLNESCVVLFQRGNFNFIDIMIDRNVNSGVIKITADNPIVLLFLLFRCYQQLNGQDIFSMNNSDIISLLQKT</sequence>
<evidence type="ECO:0000313" key="3">
    <source>
        <dbReference type="EMBL" id="SET49892.1"/>
    </source>
</evidence>
<keyword evidence="1" id="KW-0812">Transmembrane</keyword>
<evidence type="ECO:0000313" key="4">
    <source>
        <dbReference type="Proteomes" id="UP000198558"/>
    </source>
</evidence>
<dbReference type="Pfam" id="PF08280">
    <property type="entry name" value="HTH_Mga"/>
    <property type="match status" value="1"/>
</dbReference>
<reference evidence="4" key="1">
    <citation type="submission" date="2016-10" db="EMBL/GenBank/DDBJ databases">
        <authorList>
            <person name="Varghese N."/>
            <person name="Submissions S."/>
        </authorList>
    </citation>
    <scope>NUCLEOTIDE SEQUENCE [LARGE SCALE GENOMIC DNA]</scope>
    <source>
        <strain evidence="4">DSM 1551</strain>
    </source>
</reference>
<dbReference type="InterPro" id="IPR050661">
    <property type="entry name" value="BglG_antiterminators"/>
</dbReference>
<dbReference type="EMBL" id="FOIN01000015">
    <property type="protein sequence ID" value="SET49892.1"/>
    <property type="molecule type" value="Genomic_DNA"/>
</dbReference>
<dbReference type="AlphaFoldDB" id="A0A1I0EYS0"/>